<name>A0A7I3YYM6_PHYPA</name>
<organism evidence="1 2">
    <name type="scientific">Physcomitrium patens</name>
    <name type="common">Spreading-leaved earth moss</name>
    <name type="synonym">Physcomitrella patens</name>
    <dbReference type="NCBI Taxonomy" id="3218"/>
    <lineage>
        <taxon>Eukaryota</taxon>
        <taxon>Viridiplantae</taxon>
        <taxon>Streptophyta</taxon>
        <taxon>Embryophyta</taxon>
        <taxon>Bryophyta</taxon>
        <taxon>Bryophytina</taxon>
        <taxon>Bryopsida</taxon>
        <taxon>Funariidae</taxon>
        <taxon>Funariales</taxon>
        <taxon>Funariaceae</taxon>
        <taxon>Physcomitrium</taxon>
    </lineage>
</organism>
<keyword evidence="2" id="KW-1185">Reference proteome</keyword>
<reference evidence="1 2" key="2">
    <citation type="journal article" date="2018" name="Plant J.">
        <title>The Physcomitrella patens chromosome-scale assembly reveals moss genome structure and evolution.</title>
        <authorList>
            <person name="Lang D."/>
            <person name="Ullrich K.K."/>
            <person name="Murat F."/>
            <person name="Fuchs J."/>
            <person name="Jenkins J."/>
            <person name="Haas F.B."/>
            <person name="Piednoel M."/>
            <person name="Gundlach H."/>
            <person name="Van Bel M."/>
            <person name="Meyberg R."/>
            <person name="Vives C."/>
            <person name="Morata J."/>
            <person name="Symeonidi A."/>
            <person name="Hiss M."/>
            <person name="Muchero W."/>
            <person name="Kamisugi Y."/>
            <person name="Saleh O."/>
            <person name="Blanc G."/>
            <person name="Decker E.L."/>
            <person name="van Gessel N."/>
            <person name="Grimwood J."/>
            <person name="Hayes R.D."/>
            <person name="Graham S.W."/>
            <person name="Gunter L.E."/>
            <person name="McDaniel S.F."/>
            <person name="Hoernstein S.N.W."/>
            <person name="Larsson A."/>
            <person name="Li F.W."/>
            <person name="Perroud P.F."/>
            <person name="Phillips J."/>
            <person name="Ranjan P."/>
            <person name="Rokshar D.S."/>
            <person name="Rothfels C.J."/>
            <person name="Schneider L."/>
            <person name="Shu S."/>
            <person name="Stevenson D.W."/>
            <person name="Thummler F."/>
            <person name="Tillich M."/>
            <person name="Villarreal Aguilar J.C."/>
            <person name="Widiez T."/>
            <person name="Wong G.K."/>
            <person name="Wymore A."/>
            <person name="Zhang Y."/>
            <person name="Zimmer A.D."/>
            <person name="Quatrano R.S."/>
            <person name="Mayer K.F.X."/>
            <person name="Goodstein D."/>
            <person name="Casacuberta J.M."/>
            <person name="Vandepoele K."/>
            <person name="Reski R."/>
            <person name="Cuming A.C."/>
            <person name="Tuskan G.A."/>
            <person name="Maumus F."/>
            <person name="Salse J."/>
            <person name="Schmutz J."/>
            <person name="Rensing S.A."/>
        </authorList>
    </citation>
    <scope>NUCLEOTIDE SEQUENCE [LARGE SCALE GENOMIC DNA]</scope>
    <source>
        <strain evidence="1 2">cv. Gransden 2004</strain>
    </source>
</reference>
<evidence type="ECO:0000313" key="2">
    <source>
        <dbReference type="Proteomes" id="UP000006727"/>
    </source>
</evidence>
<evidence type="ECO:0000313" key="1">
    <source>
        <dbReference type="EnsemblPlants" id="PAC:32909280.CDS.1"/>
    </source>
</evidence>
<dbReference type="Proteomes" id="UP000006727">
    <property type="component" value="Chromosome 24"/>
</dbReference>
<sequence>MLDHLDLNQVRSLSLTLRLKHPFMASQC</sequence>
<reference evidence="1 2" key="1">
    <citation type="journal article" date="2008" name="Science">
        <title>The Physcomitrella genome reveals evolutionary insights into the conquest of land by plants.</title>
        <authorList>
            <person name="Rensing S."/>
            <person name="Lang D."/>
            <person name="Zimmer A."/>
            <person name="Terry A."/>
            <person name="Salamov A."/>
            <person name="Shapiro H."/>
            <person name="Nishiyama T."/>
            <person name="Perroud P.-F."/>
            <person name="Lindquist E."/>
            <person name="Kamisugi Y."/>
            <person name="Tanahashi T."/>
            <person name="Sakakibara K."/>
            <person name="Fujita T."/>
            <person name="Oishi K."/>
            <person name="Shin-I T."/>
            <person name="Kuroki Y."/>
            <person name="Toyoda A."/>
            <person name="Suzuki Y."/>
            <person name="Hashimoto A."/>
            <person name="Yamaguchi K."/>
            <person name="Sugano A."/>
            <person name="Kohara Y."/>
            <person name="Fujiyama A."/>
            <person name="Anterola A."/>
            <person name="Aoki S."/>
            <person name="Ashton N."/>
            <person name="Barbazuk W.B."/>
            <person name="Barker E."/>
            <person name="Bennetzen J."/>
            <person name="Bezanilla M."/>
            <person name="Blankenship R."/>
            <person name="Cho S.H."/>
            <person name="Dutcher S."/>
            <person name="Estelle M."/>
            <person name="Fawcett J.A."/>
            <person name="Gundlach H."/>
            <person name="Hanada K."/>
            <person name="Heyl A."/>
            <person name="Hicks K.A."/>
            <person name="Hugh J."/>
            <person name="Lohr M."/>
            <person name="Mayer K."/>
            <person name="Melkozernov A."/>
            <person name="Murata T."/>
            <person name="Nelson D."/>
            <person name="Pils B."/>
            <person name="Prigge M."/>
            <person name="Reiss B."/>
            <person name="Renner T."/>
            <person name="Rombauts S."/>
            <person name="Rushton P."/>
            <person name="Sanderfoot A."/>
            <person name="Schween G."/>
            <person name="Shiu S.-H."/>
            <person name="Stueber K."/>
            <person name="Theodoulou F.L."/>
            <person name="Tu H."/>
            <person name="Van de Peer Y."/>
            <person name="Verrier P.J."/>
            <person name="Waters E."/>
            <person name="Wood A."/>
            <person name="Yang L."/>
            <person name="Cove D."/>
            <person name="Cuming A."/>
            <person name="Hasebe M."/>
            <person name="Lucas S."/>
            <person name="Mishler D.B."/>
            <person name="Reski R."/>
            <person name="Grigoriev I."/>
            <person name="Quatrano R.S."/>
            <person name="Boore J.L."/>
        </authorList>
    </citation>
    <scope>NUCLEOTIDE SEQUENCE [LARGE SCALE GENOMIC DNA]</scope>
    <source>
        <strain evidence="1 2">cv. Gransden 2004</strain>
    </source>
</reference>
<dbReference type="EnsemblPlants" id="Pp3c24_6650V3.2">
    <property type="protein sequence ID" value="PAC:32909280.CDS.1"/>
    <property type="gene ID" value="Pp3c24_6650"/>
</dbReference>
<dbReference type="EMBL" id="ABEU02000024">
    <property type="status" value="NOT_ANNOTATED_CDS"/>
    <property type="molecule type" value="Genomic_DNA"/>
</dbReference>
<dbReference type="AlphaFoldDB" id="A0A7I3YYM6"/>
<reference evidence="1" key="3">
    <citation type="submission" date="2020-12" db="UniProtKB">
        <authorList>
            <consortium name="EnsemblPlants"/>
        </authorList>
    </citation>
    <scope>IDENTIFICATION</scope>
</reference>
<accession>A0A7I3YYM6</accession>
<protein>
    <submittedName>
        <fullName evidence="1">Uncharacterized protein</fullName>
    </submittedName>
</protein>
<dbReference type="Gramene" id="Pp3c24_6650V3.2">
    <property type="protein sequence ID" value="PAC:32909280.CDS.1"/>
    <property type="gene ID" value="Pp3c24_6650"/>
</dbReference>
<proteinExistence type="predicted"/>